<protein>
    <submittedName>
        <fullName evidence="2">Uncharacterized protein</fullName>
    </submittedName>
</protein>
<name>A0ABY9DIS2_VITVI</name>
<organism evidence="2 3">
    <name type="scientific">Vitis vinifera</name>
    <name type="common">Grape</name>
    <dbReference type="NCBI Taxonomy" id="29760"/>
    <lineage>
        <taxon>Eukaryota</taxon>
        <taxon>Viridiplantae</taxon>
        <taxon>Streptophyta</taxon>
        <taxon>Embryophyta</taxon>
        <taxon>Tracheophyta</taxon>
        <taxon>Spermatophyta</taxon>
        <taxon>Magnoliopsida</taxon>
        <taxon>eudicotyledons</taxon>
        <taxon>Gunneridae</taxon>
        <taxon>Pentapetalae</taxon>
        <taxon>rosids</taxon>
        <taxon>Vitales</taxon>
        <taxon>Vitaceae</taxon>
        <taxon>Viteae</taxon>
        <taxon>Vitis</taxon>
    </lineage>
</organism>
<evidence type="ECO:0000313" key="2">
    <source>
        <dbReference type="EMBL" id="WKA07287.1"/>
    </source>
</evidence>
<gene>
    <name evidence="1" type="ORF">VitviT2T_025132</name>
    <name evidence="2" type="ORF">VitviT2T_025133</name>
</gene>
<evidence type="ECO:0000313" key="3">
    <source>
        <dbReference type="Proteomes" id="UP001227230"/>
    </source>
</evidence>
<evidence type="ECO:0000313" key="1">
    <source>
        <dbReference type="EMBL" id="WKA07286.1"/>
    </source>
</evidence>
<dbReference type="Proteomes" id="UP001227230">
    <property type="component" value="Chromosome 16"/>
</dbReference>
<dbReference type="EMBL" id="CP126663">
    <property type="protein sequence ID" value="WKA07286.1"/>
    <property type="molecule type" value="Genomic_DNA"/>
</dbReference>
<keyword evidence="3" id="KW-1185">Reference proteome</keyword>
<sequence>MKESHSSCLFEDDFPIVILGPSDHPLIFKIGLWNKSSHRGSVSRFQPILEGGVLIHAIFLNISPLFLVLSHEKDAPYAWGDNIDSMDLGSQFPQRSRGRALGVMFQGSDVFLLLVE</sequence>
<dbReference type="EMBL" id="CP126663">
    <property type="protein sequence ID" value="WKA07287.1"/>
    <property type="molecule type" value="Genomic_DNA"/>
</dbReference>
<reference evidence="2 3" key="1">
    <citation type="journal article" date="2023" name="Hortic Res">
        <title>The complete reference genome for grapevine (Vitis vinifera L.) genetics and breeding.</title>
        <authorList>
            <person name="Shi X."/>
            <person name="Cao S."/>
            <person name="Wang X."/>
            <person name="Huang S."/>
            <person name="Wang Y."/>
            <person name="Liu Z."/>
            <person name="Liu W."/>
            <person name="Leng X."/>
            <person name="Peng Y."/>
            <person name="Wang N."/>
            <person name="Wang Y."/>
            <person name="Ma Z."/>
            <person name="Xu X."/>
            <person name="Zhang F."/>
            <person name="Xue H."/>
            <person name="Zhong H."/>
            <person name="Wang Y."/>
            <person name="Zhang K."/>
            <person name="Velt A."/>
            <person name="Avia K."/>
            <person name="Holtgrawe D."/>
            <person name="Grimplet J."/>
            <person name="Matus J.T."/>
            <person name="Ware D."/>
            <person name="Wu X."/>
            <person name="Wang H."/>
            <person name="Liu C."/>
            <person name="Fang Y."/>
            <person name="Rustenholz C."/>
            <person name="Cheng Z."/>
            <person name="Xiao H."/>
            <person name="Zhou Y."/>
        </authorList>
    </citation>
    <scope>NUCLEOTIDE SEQUENCE [LARGE SCALE GENOMIC DNA]</scope>
    <source>
        <strain evidence="3">cv. Pinot noir / PN40024</strain>
        <tissue evidence="2">Leaf</tissue>
    </source>
</reference>
<accession>A0ABY9DIS2</accession>
<proteinExistence type="predicted"/>